<feature type="domain" description="FIST" evidence="1">
    <location>
        <begin position="34"/>
        <end position="236"/>
    </location>
</feature>
<name>A0ABY1SG39_9FLAO</name>
<proteinExistence type="predicted"/>
<gene>
    <name evidence="3" type="ORF">SAMN04488009_1541</name>
</gene>
<evidence type="ECO:0000259" key="1">
    <source>
        <dbReference type="SMART" id="SM00897"/>
    </source>
</evidence>
<dbReference type="Pfam" id="PF08495">
    <property type="entry name" value="FIST"/>
    <property type="match status" value="1"/>
</dbReference>
<comment type="caution">
    <text evidence="3">The sequence shown here is derived from an EMBL/GenBank/DDBJ whole genome shotgun (WGS) entry which is preliminary data.</text>
</comment>
<evidence type="ECO:0000313" key="4">
    <source>
        <dbReference type="Proteomes" id="UP000198337"/>
    </source>
</evidence>
<feature type="domain" description="FIST C-domain" evidence="2">
    <location>
        <begin position="237"/>
        <end position="379"/>
    </location>
</feature>
<dbReference type="PANTHER" id="PTHR40252:SF2">
    <property type="entry name" value="BLR0328 PROTEIN"/>
    <property type="match status" value="1"/>
</dbReference>
<sequence>METKIGIGFSNQTVSERAGIEAANLALQNGNIKRPDFALIFSGGKHDPNEFLKGVNQVLPNVAKAGGSSFGIITDDFIGYDGFEVGVTVFSSDNIRFQTFAAGNLKEDEYAVGDKLGKKIKEAISDDSQGLFVFYDSSKQQNPPMLNFATPLFAALEKYLPSGLAVAGGGFLADMMLSSCYQYIDNNVYTQNAIGILMSGNFTMDVAILHGCQPCSDYITVTKTNGPVLLEIDNQPALEVIDGLLGGNHGINVKDFAMNVTLGVNRGDKFSAFKESEYANRLTLAVDEENKALIMFEPDLKEGTEVQLMRRNLDSNYVTDVINVLKEKNPNPSFAFYINCGGRAKPFSGVGFEDAEEVRNNLNGIPLAGFYSGVEVAKVGEHLQALDWTGVLCVFSEL</sequence>
<evidence type="ECO:0000313" key="3">
    <source>
        <dbReference type="EMBL" id="SNR41884.1"/>
    </source>
</evidence>
<dbReference type="SMART" id="SM00897">
    <property type="entry name" value="FIST"/>
    <property type="match status" value="1"/>
</dbReference>
<dbReference type="Pfam" id="PF10442">
    <property type="entry name" value="FIST_C"/>
    <property type="match status" value="1"/>
</dbReference>
<dbReference type="InterPro" id="IPR019494">
    <property type="entry name" value="FIST_C"/>
</dbReference>
<organism evidence="3 4">
    <name type="scientific">Maribacter sedimenticola</name>
    <dbReference type="NCBI Taxonomy" id="228956"/>
    <lineage>
        <taxon>Bacteria</taxon>
        <taxon>Pseudomonadati</taxon>
        <taxon>Bacteroidota</taxon>
        <taxon>Flavobacteriia</taxon>
        <taxon>Flavobacteriales</taxon>
        <taxon>Flavobacteriaceae</taxon>
        <taxon>Maribacter</taxon>
    </lineage>
</organism>
<dbReference type="InterPro" id="IPR013702">
    <property type="entry name" value="FIST_domain_N"/>
</dbReference>
<reference evidence="3 4" key="1">
    <citation type="submission" date="2017-06" db="EMBL/GenBank/DDBJ databases">
        <authorList>
            <person name="Varghese N."/>
            <person name="Submissions S."/>
        </authorList>
    </citation>
    <scope>NUCLEOTIDE SEQUENCE [LARGE SCALE GENOMIC DNA]</scope>
    <source>
        <strain evidence="3 4">DSM 19840</strain>
    </source>
</reference>
<evidence type="ECO:0000259" key="2">
    <source>
        <dbReference type="SMART" id="SM01204"/>
    </source>
</evidence>
<dbReference type="PANTHER" id="PTHR40252">
    <property type="entry name" value="BLR0328 PROTEIN"/>
    <property type="match status" value="1"/>
</dbReference>
<keyword evidence="4" id="KW-1185">Reference proteome</keyword>
<dbReference type="SMART" id="SM01204">
    <property type="entry name" value="FIST_C"/>
    <property type="match status" value="1"/>
</dbReference>
<accession>A0ABY1SG39</accession>
<dbReference type="RefSeq" id="WP_089260023.1">
    <property type="nucleotide sequence ID" value="NZ_FZNV01000002.1"/>
</dbReference>
<protein>
    <submittedName>
        <fullName evidence="3">Uncharacterized conserved protein, contains FIST_N domain</fullName>
    </submittedName>
</protein>
<dbReference type="EMBL" id="FZNV01000002">
    <property type="protein sequence ID" value="SNR41884.1"/>
    <property type="molecule type" value="Genomic_DNA"/>
</dbReference>
<dbReference type="Proteomes" id="UP000198337">
    <property type="component" value="Unassembled WGS sequence"/>
</dbReference>